<comment type="caution">
    <text evidence="1">The sequence shown here is derived from an EMBL/GenBank/DDBJ whole genome shotgun (WGS) entry which is preliminary data.</text>
</comment>
<reference evidence="1" key="1">
    <citation type="submission" date="2021-06" db="EMBL/GenBank/DDBJ databases">
        <authorList>
            <person name="Kallberg Y."/>
            <person name="Tangrot J."/>
            <person name="Rosling A."/>
        </authorList>
    </citation>
    <scope>NUCLEOTIDE SEQUENCE</scope>
    <source>
        <strain evidence="1">CL356</strain>
    </source>
</reference>
<evidence type="ECO:0000313" key="2">
    <source>
        <dbReference type="Proteomes" id="UP000789525"/>
    </source>
</evidence>
<evidence type="ECO:0000313" key="1">
    <source>
        <dbReference type="EMBL" id="CAG8521844.1"/>
    </source>
</evidence>
<dbReference type="Proteomes" id="UP000789525">
    <property type="component" value="Unassembled WGS sequence"/>
</dbReference>
<protein>
    <submittedName>
        <fullName evidence="1">4764_t:CDS:1</fullName>
    </submittedName>
</protein>
<organism evidence="1 2">
    <name type="scientific">Acaulospora colombiana</name>
    <dbReference type="NCBI Taxonomy" id="27376"/>
    <lineage>
        <taxon>Eukaryota</taxon>
        <taxon>Fungi</taxon>
        <taxon>Fungi incertae sedis</taxon>
        <taxon>Mucoromycota</taxon>
        <taxon>Glomeromycotina</taxon>
        <taxon>Glomeromycetes</taxon>
        <taxon>Diversisporales</taxon>
        <taxon>Acaulosporaceae</taxon>
        <taxon>Acaulospora</taxon>
    </lineage>
</organism>
<sequence length="389" mass="44924">MNINKLSLLHPLFNDLRTADIIIRVDNTHFHAHTCVLYVTTGFWNRYLKLRRSALLNGNEKPIDNGETPRERMLKHDCSCSKTKSIAGLCHYKGDTETELKYTFEDFGVFLKYLYGYPMEGMNENKLFVLAYLASKKKFDVPELVSLCDQLLYETWENRRWRITLRASKWLGLNKLRCQVLKYLYTKGDSMFAKHVVKELDEHDWKIMSIVSDQEDPCRMDFDEICERECEYVSDGLEDVQGEDGHDADGETVENGRMVGVEEEIDRVRPQSERVEDGETEWMEEEVQQDGVIDKMMVDEETVGIIEVRQDGVVDDDDRSDGMDDVWQDEKIDGHDLDRKMVENGEPVGVGVVQLETIDGEITESDLTTARDDGQSPIENFEDGNDKQS</sequence>
<name>A0ACA9LCX3_9GLOM</name>
<dbReference type="EMBL" id="CAJVPT010005593">
    <property type="protein sequence ID" value="CAG8521844.1"/>
    <property type="molecule type" value="Genomic_DNA"/>
</dbReference>
<gene>
    <name evidence="1" type="ORF">ACOLOM_LOCUS3693</name>
</gene>
<accession>A0ACA9LCX3</accession>
<proteinExistence type="predicted"/>
<keyword evidence="2" id="KW-1185">Reference proteome</keyword>